<dbReference type="InterPro" id="IPR020084">
    <property type="entry name" value="NUDIX_hydrolase_CS"/>
</dbReference>
<dbReference type="Pfam" id="PF00293">
    <property type="entry name" value="NUDIX"/>
    <property type="match status" value="1"/>
</dbReference>
<keyword evidence="5" id="KW-1185">Reference proteome</keyword>
<dbReference type="CDD" id="cd18873">
    <property type="entry name" value="NUDIX_NadM_like"/>
    <property type="match status" value="1"/>
</dbReference>
<feature type="domain" description="Nudix hydrolase" evidence="3">
    <location>
        <begin position="15"/>
        <end position="147"/>
    </location>
</feature>
<evidence type="ECO:0000313" key="4">
    <source>
        <dbReference type="EMBL" id="MDI6449086.1"/>
    </source>
</evidence>
<dbReference type="PANTHER" id="PTHR43736">
    <property type="entry name" value="ADP-RIBOSE PYROPHOSPHATASE"/>
    <property type="match status" value="1"/>
</dbReference>
<comment type="similarity">
    <text evidence="2">Belongs to the Nudix hydrolase family.</text>
</comment>
<organism evidence="4 5">
    <name type="scientific">Anaerobaca lacustris</name>
    <dbReference type="NCBI Taxonomy" id="3044600"/>
    <lineage>
        <taxon>Bacteria</taxon>
        <taxon>Pseudomonadati</taxon>
        <taxon>Planctomycetota</taxon>
        <taxon>Phycisphaerae</taxon>
        <taxon>Sedimentisphaerales</taxon>
        <taxon>Anaerobacaceae</taxon>
        <taxon>Anaerobaca</taxon>
    </lineage>
</organism>
<dbReference type="GO" id="GO:0016787">
    <property type="term" value="F:hydrolase activity"/>
    <property type="evidence" value="ECO:0007669"/>
    <property type="project" value="UniProtKB-KW"/>
</dbReference>
<dbReference type="PANTHER" id="PTHR43736:SF4">
    <property type="entry name" value="SLR1690 PROTEIN"/>
    <property type="match status" value="1"/>
</dbReference>
<evidence type="ECO:0000256" key="1">
    <source>
        <dbReference type="ARBA" id="ARBA00022801"/>
    </source>
</evidence>
<dbReference type="PRINTS" id="PR00502">
    <property type="entry name" value="NUDIXFAMILY"/>
</dbReference>
<dbReference type="Proteomes" id="UP001431776">
    <property type="component" value="Unassembled WGS sequence"/>
</dbReference>
<evidence type="ECO:0000313" key="5">
    <source>
        <dbReference type="Proteomes" id="UP001431776"/>
    </source>
</evidence>
<dbReference type="InterPro" id="IPR020476">
    <property type="entry name" value="Nudix_hydrolase"/>
</dbReference>
<evidence type="ECO:0000259" key="3">
    <source>
        <dbReference type="PROSITE" id="PS51462"/>
    </source>
</evidence>
<dbReference type="Gene3D" id="3.90.79.10">
    <property type="entry name" value="Nucleoside Triphosphate Pyrophosphohydrolase"/>
    <property type="match status" value="1"/>
</dbReference>
<evidence type="ECO:0000256" key="2">
    <source>
        <dbReference type="RuleBase" id="RU003476"/>
    </source>
</evidence>
<dbReference type="SUPFAM" id="SSF55811">
    <property type="entry name" value="Nudix"/>
    <property type="match status" value="1"/>
</dbReference>
<proteinExistence type="inferred from homology"/>
<dbReference type="InterPro" id="IPR015797">
    <property type="entry name" value="NUDIX_hydrolase-like_dom_sf"/>
</dbReference>
<gene>
    <name evidence="4" type="ORF">QJ522_08525</name>
</gene>
<protein>
    <submittedName>
        <fullName evidence="4">NUDIX hydrolase</fullName>
    </submittedName>
</protein>
<accession>A0AAW6U0D0</accession>
<keyword evidence="1 2" id="KW-0378">Hydrolase</keyword>
<dbReference type="PROSITE" id="PS00893">
    <property type="entry name" value="NUDIX_BOX"/>
    <property type="match status" value="1"/>
</dbReference>
<name>A0AAW6U0D0_9BACT</name>
<dbReference type="PROSITE" id="PS51462">
    <property type="entry name" value="NUDIX"/>
    <property type="match status" value="1"/>
</dbReference>
<dbReference type="EMBL" id="JASCXX010000008">
    <property type="protein sequence ID" value="MDI6449086.1"/>
    <property type="molecule type" value="Genomic_DNA"/>
</dbReference>
<dbReference type="InterPro" id="IPR000086">
    <property type="entry name" value="NUDIX_hydrolase_dom"/>
</dbReference>
<sequence length="158" mass="17781">MAKKGKYVYEWPRPMVTVDAAVFCLSGGKARLLLVERKKDPYQGRWAVPGGFIEMDEELEDAVARELEEETGLTGVALEQLRAFGTVGRDPRGRQITVVFTGIVEGPARLRAGDDASKARWFDIDRLPANMAFDHDEVARVAIRRLKRTRAYRRFAAA</sequence>
<reference evidence="4" key="1">
    <citation type="submission" date="2023-05" db="EMBL/GenBank/DDBJ databases">
        <title>Anaerotaeda fermentans gen. nov., sp. nov., a novel anaerobic planctomycete of the new family within the order Sedimentisphaerales isolated from Taman Peninsula, Russia.</title>
        <authorList>
            <person name="Khomyakova M.A."/>
            <person name="Merkel A.Y."/>
            <person name="Slobodkin A.I."/>
        </authorList>
    </citation>
    <scope>NUCLEOTIDE SEQUENCE</scope>
    <source>
        <strain evidence="4">M17dextr</strain>
    </source>
</reference>
<dbReference type="AlphaFoldDB" id="A0AAW6U0D0"/>
<dbReference type="RefSeq" id="WP_349244494.1">
    <property type="nucleotide sequence ID" value="NZ_JASCXX010000008.1"/>
</dbReference>
<comment type="caution">
    <text evidence="4">The sequence shown here is derived from an EMBL/GenBank/DDBJ whole genome shotgun (WGS) entry which is preliminary data.</text>
</comment>